<dbReference type="EMBL" id="CABFNP030001254">
    <property type="protein sequence ID" value="CAI6094339.1"/>
    <property type="molecule type" value="Genomic_DNA"/>
</dbReference>
<sequence>MTRHDMESPEKRVRCPGEKCPRERCPALFSFEFLLDQNTALYDFKLFVTLWQKEYVNESLKANPDYEVCPFCYYIDNFEGLPKHDHPLLKCESEVYGKLSCRLCRSLTHEGKTCQEAKMLDLAEDVEEQTRQLTQLLNGAVKSESSSRAGAIRSGGRAITISVTTVARKKAEDALKKSLTNSGSLHARAIQLRDDYAQ</sequence>
<reference evidence="1" key="1">
    <citation type="submission" date="2023-01" db="EMBL/GenBank/DDBJ databases">
        <authorList>
            <person name="Piombo E."/>
        </authorList>
    </citation>
    <scope>NUCLEOTIDE SEQUENCE</scope>
</reference>
<accession>A0AA35MD33</accession>
<dbReference type="Proteomes" id="UP001160390">
    <property type="component" value="Unassembled WGS sequence"/>
</dbReference>
<organism evidence="1 2">
    <name type="scientific">Clonostachys chloroleuca</name>
    <dbReference type="NCBI Taxonomy" id="1926264"/>
    <lineage>
        <taxon>Eukaryota</taxon>
        <taxon>Fungi</taxon>
        <taxon>Dikarya</taxon>
        <taxon>Ascomycota</taxon>
        <taxon>Pezizomycotina</taxon>
        <taxon>Sordariomycetes</taxon>
        <taxon>Hypocreomycetidae</taxon>
        <taxon>Hypocreales</taxon>
        <taxon>Bionectriaceae</taxon>
        <taxon>Clonostachys</taxon>
    </lineage>
</organism>
<protein>
    <submittedName>
        <fullName evidence="1">Uncharacterized protein</fullName>
    </submittedName>
</protein>
<proteinExistence type="predicted"/>
<dbReference type="AlphaFoldDB" id="A0AA35MD33"/>
<gene>
    <name evidence="1" type="ORF">CCHLO57077_00018213</name>
</gene>
<name>A0AA35MD33_9HYPO</name>
<comment type="caution">
    <text evidence="1">The sequence shown here is derived from an EMBL/GenBank/DDBJ whole genome shotgun (WGS) entry which is preliminary data.</text>
</comment>
<evidence type="ECO:0000313" key="2">
    <source>
        <dbReference type="Proteomes" id="UP001160390"/>
    </source>
</evidence>
<evidence type="ECO:0000313" key="1">
    <source>
        <dbReference type="EMBL" id="CAI6094339.1"/>
    </source>
</evidence>
<keyword evidence="2" id="KW-1185">Reference proteome</keyword>